<dbReference type="VEuPathDB" id="VectorBase:GPPI023382"/>
<accession>A0A1B0B9U5</accession>
<sequence length="206" mass="23160">MKSIKLIYAWVVHFEDCPISLKSTRKYFLGALSLLSSLFPLGGHAAIYTSAFRAVSYLFASFSSNISSSFSDTSTLGCETKEQQMVLPMKMLLMVTTILIKKHLHSGLYNTSGKDGTLTLLNLVNKGNTRNVANPIRCMIFDEACLTKHNKGHMVNSRTSIRIINYVQTLWKPTLFHNQAVAFEKLKPISRRDENKISSKSLGKRH</sequence>
<dbReference type="EnsemblMetazoa" id="GPPI023382-RA">
    <property type="protein sequence ID" value="GPPI023382-PA"/>
    <property type="gene ID" value="GPPI023382"/>
</dbReference>
<evidence type="ECO:0000313" key="2">
    <source>
        <dbReference type="Proteomes" id="UP000092460"/>
    </source>
</evidence>
<proteinExistence type="predicted"/>
<name>A0A1B0B9U5_9MUSC</name>
<dbReference type="AlphaFoldDB" id="A0A1B0B9U5"/>
<reference evidence="1" key="2">
    <citation type="submission" date="2020-05" db="UniProtKB">
        <authorList>
            <consortium name="EnsemblMetazoa"/>
        </authorList>
    </citation>
    <scope>IDENTIFICATION</scope>
    <source>
        <strain evidence="1">IAEA</strain>
    </source>
</reference>
<organism evidence="1 2">
    <name type="scientific">Glossina palpalis gambiensis</name>
    <dbReference type="NCBI Taxonomy" id="67801"/>
    <lineage>
        <taxon>Eukaryota</taxon>
        <taxon>Metazoa</taxon>
        <taxon>Ecdysozoa</taxon>
        <taxon>Arthropoda</taxon>
        <taxon>Hexapoda</taxon>
        <taxon>Insecta</taxon>
        <taxon>Pterygota</taxon>
        <taxon>Neoptera</taxon>
        <taxon>Endopterygota</taxon>
        <taxon>Diptera</taxon>
        <taxon>Brachycera</taxon>
        <taxon>Muscomorpha</taxon>
        <taxon>Hippoboscoidea</taxon>
        <taxon>Glossinidae</taxon>
        <taxon>Glossina</taxon>
    </lineage>
</organism>
<protein>
    <submittedName>
        <fullName evidence="1">Uncharacterized protein</fullName>
    </submittedName>
</protein>
<dbReference type="EMBL" id="JXJN01010587">
    <property type="status" value="NOT_ANNOTATED_CDS"/>
    <property type="molecule type" value="Genomic_DNA"/>
</dbReference>
<reference evidence="2" key="1">
    <citation type="submission" date="2015-01" db="EMBL/GenBank/DDBJ databases">
        <authorList>
            <person name="Aksoy S."/>
            <person name="Warren W."/>
            <person name="Wilson R.K."/>
        </authorList>
    </citation>
    <scope>NUCLEOTIDE SEQUENCE [LARGE SCALE GENOMIC DNA]</scope>
    <source>
        <strain evidence="2">IAEA</strain>
    </source>
</reference>
<evidence type="ECO:0000313" key="1">
    <source>
        <dbReference type="EnsemblMetazoa" id="GPPI023382-PA"/>
    </source>
</evidence>
<keyword evidence="2" id="KW-1185">Reference proteome</keyword>
<dbReference type="Proteomes" id="UP000092460">
    <property type="component" value="Unassembled WGS sequence"/>
</dbReference>